<dbReference type="RefSeq" id="WP_367957797.1">
    <property type="nucleotide sequence ID" value="NZ_JBAKFK010000001.1"/>
</dbReference>
<accession>A0ABV3TAQ5</accession>
<dbReference type="InterPro" id="IPR032816">
    <property type="entry name" value="VTT_dom"/>
</dbReference>
<feature type="transmembrane region" description="Helical" evidence="8">
    <location>
        <begin position="247"/>
        <end position="265"/>
    </location>
</feature>
<evidence type="ECO:0000313" key="10">
    <source>
        <dbReference type="EMBL" id="MEX0468707.1"/>
    </source>
</evidence>
<feature type="region of interest" description="Disordered" evidence="7">
    <location>
        <begin position="634"/>
        <end position="661"/>
    </location>
</feature>
<keyword evidence="11" id="KW-1185">Reference proteome</keyword>
<name>A0ABV3TAQ5_9GAMM</name>
<dbReference type="InterPro" id="IPR036938">
    <property type="entry name" value="PAP2/HPO_sf"/>
</dbReference>
<evidence type="ECO:0000256" key="3">
    <source>
        <dbReference type="ARBA" id="ARBA00022475"/>
    </source>
</evidence>
<feature type="transmembrane region" description="Helical" evidence="8">
    <location>
        <begin position="416"/>
        <end position="434"/>
    </location>
</feature>
<evidence type="ECO:0000313" key="11">
    <source>
        <dbReference type="Proteomes" id="UP001556709"/>
    </source>
</evidence>
<protein>
    <submittedName>
        <fullName evidence="10">VTT domain-containing protein</fullName>
    </submittedName>
</protein>
<feature type="transmembrane region" description="Helical" evidence="8">
    <location>
        <begin position="147"/>
        <end position="176"/>
    </location>
</feature>
<feature type="domain" description="Phosphatidic acid phosphatase type 2/haloperoxidase" evidence="9">
    <location>
        <begin position="323"/>
        <end position="433"/>
    </location>
</feature>
<organism evidence="10 11">
    <name type="scientific">Spiribacter pallidus</name>
    <dbReference type="NCBI Taxonomy" id="1987936"/>
    <lineage>
        <taxon>Bacteria</taxon>
        <taxon>Pseudomonadati</taxon>
        <taxon>Pseudomonadota</taxon>
        <taxon>Gammaproteobacteria</taxon>
        <taxon>Chromatiales</taxon>
        <taxon>Ectothiorhodospiraceae</taxon>
        <taxon>Spiribacter</taxon>
    </lineage>
</organism>
<evidence type="ECO:0000256" key="6">
    <source>
        <dbReference type="ARBA" id="ARBA00023136"/>
    </source>
</evidence>
<dbReference type="PANTHER" id="PTHR30353:SF15">
    <property type="entry name" value="INNER MEMBRANE PROTEIN YABI"/>
    <property type="match status" value="1"/>
</dbReference>
<comment type="caution">
    <text evidence="10">The sequence shown here is derived from an EMBL/GenBank/DDBJ whole genome shotgun (WGS) entry which is preliminary data.</text>
</comment>
<sequence length="661" mass="71541">MNGPWGFVEPILNFLAAHPDWVGVAVAVIAFAESLALVGLLVPGAVLMFAAGALIGGSHMPVLPILLWAMAGAIAGDGLSFYLGRRFRGELRLLPVIRRYPGAVNRAEALFHRHGGKSVVIGRFVGPVRPVIPAVVGMLGMPPGRFLLANLGSAVIWAPAYLLPGVVFGASLALALEVMGRLVAWIVLVITLFLLLRWLLPRIDRPLRLAGHRLARAVGRQPPRGVEWAWLRPLHAATRALRYRRGWFWWLMLAVLVASSARALLEPAPMDWERGMAAVIRVSASGLDDAFWAVTQLGGVLPVMLAALALVGVVWWVEGQRRALLALLAMAATQAIAYGLKGWIGLARPLSLTETPAFGAALPSAHAAGIAVLVTLWVVLWPAARPISRNLLLAIAGLLTAAVAVSRLALGVHWPLDVLAGIGLGVTLGALPVVARSPRGSGNGSMTAVAVSMVVLLATAGLTRQLQWPDPLADYPEPPGAPVMTAADWLAGDGPLPQRRLAILGLEAPFDAQWWSAATPPAGFQPDWQQPPEWRWQTLLRWVSPRPTPARLPVLPRWHAGRIAPFVRIRLGDDPTRRWVLRGWPVARVERGRVWLLQLEQERITGGLLLPRLERQRPDRTAVRRLLDAAAERAERRSIAGIRPPRYSPASESWPQGGISD</sequence>
<feature type="transmembrane region" description="Helical" evidence="8">
    <location>
        <begin position="446"/>
        <end position="463"/>
    </location>
</feature>
<feature type="transmembrane region" description="Helical" evidence="8">
    <location>
        <begin position="324"/>
        <end position="344"/>
    </location>
</feature>
<reference evidence="10 11" key="1">
    <citation type="submission" date="2024-02" db="EMBL/GenBank/DDBJ databases">
        <title>New especies of Spiribacter isolated from saline water.</title>
        <authorList>
            <person name="Leon M.J."/>
            <person name="De La Haba R."/>
            <person name="Sanchez-Porro C."/>
            <person name="Ventosa A."/>
        </authorList>
    </citation>
    <scope>NUCLEOTIDE SEQUENCE [LARGE SCALE GENOMIC DNA]</scope>
    <source>
        <strain evidence="11">ag22IC6-390</strain>
    </source>
</reference>
<evidence type="ECO:0000256" key="2">
    <source>
        <dbReference type="ARBA" id="ARBA00010792"/>
    </source>
</evidence>
<feature type="transmembrane region" description="Helical" evidence="8">
    <location>
        <begin position="290"/>
        <end position="317"/>
    </location>
</feature>
<dbReference type="Pfam" id="PF01569">
    <property type="entry name" value="PAP2"/>
    <property type="match status" value="1"/>
</dbReference>
<dbReference type="EMBL" id="JBAKFM010000001">
    <property type="protein sequence ID" value="MEX0468707.1"/>
    <property type="molecule type" value="Genomic_DNA"/>
</dbReference>
<evidence type="ECO:0000256" key="4">
    <source>
        <dbReference type="ARBA" id="ARBA00022692"/>
    </source>
</evidence>
<evidence type="ECO:0000256" key="8">
    <source>
        <dbReference type="SAM" id="Phobius"/>
    </source>
</evidence>
<feature type="transmembrane region" description="Helical" evidence="8">
    <location>
        <begin position="12"/>
        <end position="32"/>
    </location>
</feature>
<proteinExistence type="inferred from homology"/>
<dbReference type="Proteomes" id="UP001556709">
    <property type="component" value="Unassembled WGS sequence"/>
</dbReference>
<gene>
    <name evidence="10" type="ORF">V6X73_03050</name>
</gene>
<comment type="similarity">
    <text evidence="2">Belongs to the DedA family.</text>
</comment>
<dbReference type="SMART" id="SM00014">
    <property type="entry name" value="acidPPc"/>
    <property type="match status" value="1"/>
</dbReference>
<dbReference type="PANTHER" id="PTHR30353">
    <property type="entry name" value="INNER MEMBRANE PROTEIN DEDA-RELATED"/>
    <property type="match status" value="1"/>
</dbReference>
<dbReference type="Pfam" id="PF09335">
    <property type="entry name" value="VTT_dom"/>
    <property type="match status" value="1"/>
</dbReference>
<dbReference type="SUPFAM" id="SSF48317">
    <property type="entry name" value="Acid phosphatase/Vanadium-dependent haloperoxidase"/>
    <property type="match status" value="1"/>
</dbReference>
<feature type="transmembrane region" description="Helical" evidence="8">
    <location>
        <begin position="62"/>
        <end position="83"/>
    </location>
</feature>
<evidence type="ECO:0000256" key="7">
    <source>
        <dbReference type="SAM" id="MobiDB-lite"/>
    </source>
</evidence>
<feature type="transmembrane region" description="Helical" evidence="8">
    <location>
        <begin position="182"/>
        <end position="200"/>
    </location>
</feature>
<keyword evidence="3" id="KW-1003">Cell membrane</keyword>
<keyword evidence="5 8" id="KW-1133">Transmembrane helix</keyword>
<feature type="transmembrane region" description="Helical" evidence="8">
    <location>
        <begin position="391"/>
        <end position="410"/>
    </location>
</feature>
<dbReference type="Gene3D" id="1.20.144.10">
    <property type="entry name" value="Phosphatidic acid phosphatase type 2/haloperoxidase"/>
    <property type="match status" value="1"/>
</dbReference>
<evidence type="ECO:0000259" key="9">
    <source>
        <dbReference type="SMART" id="SM00014"/>
    </source>
</evidence>
<feature type="transmembrane region" description="Helical" evidence="8">
    <location>
        <begin position="364"/>
        <end position="384"/>
    </location>
</feature>
<dbReference type="InterPro" id="IPR000326">
    <property type="entry name" value="PAP2/HPO"/>
</dbReference>
<dbReference type="InterPro" id="IPR032818">
    <property type="entry name" value="DedA-like"/>
</dbReference>
<comment type="subcellular location">
    <subcellularLocation>
        <location evidence="1">Cell membrane</location>
        <topology evidence="1">Multi-pass membrane protein</topology>
    </subcellularLocation>
</comment>
<keyword evidence="6 8" id="KW-0472">Membrane</keyword>
<feature type="transmembrane region" description="Helical" evidence="8">
    <location>
        <begin position="37"/>
        <end position="56"/>
    </location>
</feature>
<evidence type="ECO:0000256" key="5">
    <source>
        <dbReference type="ARBA" id="ARBA00022989"/>
    </source>
</evidence>
<evidence type="ECO:0000256" key="1">
    <source>
        <dbReference type="ARBA" id="ARBA00004651"/>
    </source>
</evidence>
<keyword evidence="4 8" id="KW-0812">Transmembrane</keyword>